<dbReference type="KEGG" id="cbot:ATE48_04065"/>
<dbReference type="RefSeq" id="WP_066768060.1">
    <property type="nucleotide sequence ID" value="NZ_CP013244.1"/>
</dbReference>
<dbReference type="GO" id="GO:0000155">
    <property type="term" value="F:phosphorelay sensor kinase activity"/>
    <property type="evidence" value="ECO:0007669"/>
    <property type="project" value="InterPro"/>
</dbReference>
<keyword evidence="9" id="KW-0175">Coiled coil</keyword>
<dbReference type="Pfam" id="PF02518">
    <property type="entry name" value="HATPase_c"/>
    <property type="match status" value="1"/>
</dbReference>
<accession>A0A1B1AF08</accession>
<keyword evidence="10" id="KW-0812">Transmembrane</keyword>
<dbReference type="GO" id="GO:0005524">
    <property type="term" value="F:ATP binding"/>
    <property type="evidence" value="ECO:0007669"/>
    <property type="project" value="UniProtKB-KW"/>
</dbReference>
<dbReference type="SUPFAM" id="SSF55874">
    <property type="entry name" value="ATPase domain of HSP90 chaperone/DNA topoisomerase II/histidine kinase"/>
    <property type="match status" value="1"/>
</dbReference>
<sequence length="480" mass="52819">MSLPDDTARQSGPWRRAREFVDSLAGRLLGLTALAVIAGEIFVFAPALAGFHEAWLRERINLAQIAAIALEVSPDLNITDTLEYDLLENAQVQRVAIQREGERILLLEDPNAANNEVLVLYDYTRASGWQRFKWALETFFAPPGRVLRVLSRPRFESGEFVEIVLNEAPLKEAVEHFAERFARVSMLILMAAAALIYFALSAAFVRPMRDLTEAIERFRDKPEDVSIAFPRSQRSDEIGRAQRAAADMAEQVRNALRQNERLAALGAAVARIGHDLRNMLSTAQLVADRLAQSEDPAVRQLAPRLERTIDRAAGLAASTLKYGRADEDPPKLQKVDVNEAAEEAAAESLIGFAGVDYKEDIEAGLACVADADHLHRILGNLLRNAAQAMKDHTRRDKLLVVRALRVDGRCEIEVIDHGPGVRENLRARLFEPFVSAAPEAGGTGLGLAIARELTRAMGGELELTRTGAEGTTFRITLPAA</sequence>
<comment type="subcellular location">
    <subcellularLocation>
        <location evidence="2">Membrane</location>
    </subcellularLocation>
</comment>
<feature type="coiled-coil region" evidence="9">
    <location>
        <begin position="238"/>
        <end position="265"/>
    </location>
</feature>
<evidence type="ECO:0000256" key="8">
    <source>
        <dbReference type="ARBA" id="ARBA00022840"/>
    </source>
</evidence>
<evidence type="ECO:0000256" key="4">
    <source>
        <dbReference type="ARBA" id="ARBA00022553"/>
    </source>
</evidence>
<evidence type="ECO:0000256" key="5">
    <source>
        <dbReference type="ARBA" id="ARBA00022679"/>
    </source>
</evidence>
<name>A0A1B1AF08_9PROT</name>
<dbReference type="PANTHER" id="PTHR44936:SF10">
    <property type="entry name" value="SENSOR PROTEIN RSTB"/>
    <property type="match status" value="1"/>
</dbReference>
<gene>
    <name evidence="13" type="ORF">ATE48_04065</name>
</gene>
<feature type="domain" description="HAMP" evidence="12">
    <location>
        <begin position="202"/>
        <end position="257"/>
    </location>
</feature>
<dbReference type="PROSITE" id="PS50109">
    <property type="entry name" value="HIS_KIN"/>
    <property type="match status" value="1"/>
</dbReference>
<dbReference type="InParanoid" id="A0A1B1AF08"/>
<evidence type="ECO:0000313" key="13">
    <source>
        <dbReference type="EMBL" id="ANP45148.1"/>
    </source>
</evidence>
<feature type="transmembrane region" description="Helical" evidence="10">
    <location>
        <begin position="186"/>
        <end position="205"/>
    </location>
</feature>
<comment type="catalytic activity">
    <reaction evidence="1">
        <text>ATP + protein L-histidine = ADP + protein N-phospho-L-histidine.</text>
        <dbReference type="EC" id="2.7.13.3"/>
    </reaction>
</comment>
<dbReference type="EMBL" id="CP013244">
    <property type="protein sequence ID" value="ANP45148.1"/>
    <property type="molecule type" value="Genomic_DNA"/>
</dbReference>
<dbReference type="SUPFAM" id="SSF47384">
    <property type="entry name" value="Homodimeric domain of signal transducing histidine kinase"/>
    <property type="match status" value="1"/>
</dbReference>
<keyword evidence="4" id="KW-0597">Phosphoprotein</keyword>
<evidence type="ECO:0000313" key="14">
    <source>
        <dbReference type="Proteomes" id="UP000092498"/>
    </source>
</evidence>
<keyword evidence="6" id="KW-0547">Nucleotide-binding</keyword>
<keyword evidence="10" id="KW-1133">Transmembrane helix</keyword>
<dbReference type="GO" id="GO:0005886">
    <property type="term" value="C:plasma membrane"/>
    <property type="evidence" value="ECO:0007669"/>
    <property type="project" value="TreeGrafter"/>
</dbReference>
<organism evidence="13 14">
    <name type="scientific">Candidatus Viadribacter manganicus</name>
    <dbReference type="NCBI Taxonomy" id="1759059"/>
    <lineage>
        <taxon>Bacteria</taxon>
        <taxon>Pseudomonadati</taxon>
        <taxon>Pseudomonadota</taxon>
        <taxon>Alphaproteobacteria</taxon>
        <taxon>Hyphomonadales</taxon>
        <taxon>Hyphomonadaceae</taxon>
        <taxon>Candidatus Viadribacter</taxon>
    </lineage>
</organism>
<dbReference type="Proteomes" id="UP000092498">
    <property type="component" value="Chromosome"/>
</dbReference>
<dbReference type="Gene3D" id="3.30.565.10">
    <property type="entry name" value="Histidine kinase-like ATPase, C-terminal domain"/>
    <property type="match status" value="1"/>
</dbReference>
<dbReference type="PROSITE" id="PS50885">
    <property type="entry name" value="HAMP"/>
    <property type="match status" value="1"/>
</dbReference>
<reference evidence="13 14" key="1">
    <citation type="submission" date="2015-11" db="EMBL/GenBank/DDBJ databases">
        <title>Whole-Genome Sequence of Candidatus Oderbacter manganicum from the National Park Lower Oder Valley, Germany.</title>
        <authorList>
            <person name="Braun B."/>
            <person name="Liere K."/>
            <person name="Szewzyk U."/>
        </authorList>
    </citation>
    <scope>NUCLEOTIDE SEQUENCE [LARGE SCALE GENOMIC DNA]</scope>
    <source>
        <strain evidence="13 14">OTSz_A_272</strain>
    </source>
</reference>
<keyword evidence="5" id="KW-0808">Transferase</keyword>
<dbReference type="Gene3D" id="1.10.287.130">
    <property type="match status" value="1"/>
</dbReference>
<evidence type="ECO:0000256" key="2">
    <source>
        <dbReference type="ARBA" id="ARBA00004370"/>
    </source>
</evidence>
<dbReference type="STRING" id="1759059.ATE48_04065"/>
<dbReference type="InterPro" id="IPR003660">
    <property type="entry name" value="HAMP_dom"/>
</dbReference>
<dbReference type="PRINTS" id="PR00344">
    <property type="entry name" value="BCTRLSENSOR"/>
</dbReference>
<dbReference type="PANTHER" id="PTHR44936">
    <property type="entry name" value="SENSOR PROTEIN CREC"/>
    <property type="match status" value="1"/>
</dbReference>
<dbReference type="SMART" id="SM00387">
    <property type="entry name" value="HATPase_c"/>
    <property type="match status" value="1"/>
</dbReference>
<dbReference type="InterPro" id="IPR036890">
    <property type="entry name" value="HATPase_C_sf"/>
</dbReference>
<dbReference type="OrthoDB" id="9784218at2"/>
<dbReference type="AlphaFoldDB" id="A0A1B1AF08"/>
<feature type="transmembrane region" description="Helical" evidence="10">
    <location>
        <begin position="28"/>
        <end position="51"/>
    </location>
</feature>
<dbReference type="EC" id="2.7.13.3" evidence="3"/>
<dbReference type="InterPro" id="IPR005467">
    <property type="entry name" value="His_kinase_dom"/>
</dbReference>
<evidence type="ECO:0000256" key="9">
    <source>
        <dbReference type="SAM" id="Coils"/>
    </source>
</evidence>
<proteinExistence type="predicted"/>
<dbReference type="InterPro" id="IPR003594">
    <property type="entry name" value="HATPase_dom"/>
</dbReference>
<protein>
    <recommendedName>
        <fullName evidence="3">histidine kinase</fullName>
        <ecNumber evidence="3">2.7.13.3</ecNumber>
    </recommendedName>
</protein>
<evidence type="ECO:0000259" key="12">
    <source>
        <dbReference type="PROSITE" id="PS50885"/>
    </source>
</evidence>
<evidence type="ECO:0000256" key="1">
    <source>
        <dbReference type="ARBA" id="ARBA00000085"/>
    </source>
</evidence>
<evidence type="ECO:0000256" key="10">
    <source>
        <dbReference type="SAM" id="Phobius"/>
    </source>
</evidence>
<keyword evidence="7" id="KW-0418">Kinase</keyword>
<dbReference type="InterPro" id="IPR050980">
    <property type="entry name" value="2C_sensor_his_kinase"/>
</dbReference>
<evidence type="ECO:0000256" key="7">
    <source>
        <dbReference type="ARBA" id="ARBA00022777"/>
    </source>
</evidence>
<keyword evidence="10" id="KW-0472">Membrane</keyword>
<dbReference type="Gene3D" id="6.10.340.10">
    <property type="match status" value="1"/>
</dbReference>
<keyword evidence="14" id="KW-1185">Reference proteome</keyword>
<dbReference type="InterPro" id="IPR036097">
    <property type="entry name" value="HisK_dim/P_sf"/>
</dbReference>
<dbReference type="InterPro" id="IPR004358">
    <property type="entry name" value="Sig_transdc_His_kin-like_C"/>
</dbReference>
<evidence type="ECO:0000256" key="6">
    <source>
        <dbReference type="ARBA" id="ARBA00022741"/>
    </source>
</evidence>
<evidence type="ECO:0000256" key="3">
    <source>
        <dbReference type="ARBA" id="ARBA00012438"/>
    </source>
</evidence>
<evidence type="ECO:0000259" key="11">
    <source>
        <dbReference type="PROSITE" id="PS50109"/>
    </source>
</evidence>
<keyword evidence="8" id="KW-0067">ATP-binding</keyword>
<feature type="domain" description="Histidine kinase" evidence="11">
    <location>
        <begin position="271"/>
        <end position="480"/>
    </location>
</feature>